<dbReference type="PANTHER" id="PTHR23028:SF53">
    <property type="entry name" value="ACYL_TRANSF_3 DOMAIN-CONTAINING PROTEIN"/>
    <property type="match status" value="1"/>
</dbReference>
<dbReference type="RefSeq" id="WP_073188312.1">
    <property type="nucleotide sequence ID" value="NZ_FQZG01000040.1"/>
</dbReference>
<dbReference type="InterPro" id="IPR002656">
    <property type="entry name" value="Acyl_transf_3_dom"/>
</dbReference>
<dbReference type="Pfam" id="PF19040">
    <property type="entry name" value="SGNH"/>
    <property type="match status" value="1"/>
</dbReference>
<keyword evidence="4" id="KW-0808">Transferase</keyword>
<dbReference type="GO" id="GO:0016020">
    <property type="term" value="C:membrane"/>
    <property type="evidence" value="ECO:0007669"/>
    <property type="project" value="TreeGrafter"/>
</dbReference>
<dbReference type="InterPro" id="IPR050879">
    <property type="entry name" value="Acyltransferase_3"/>
</dbReference>
<keyword evidence="5" id="KW-1185">Reference proteome</keyword>
<dbReference type="PANTHER" id="PTHR23028">
    <property type="entry name" value="ACETYLTRANSFERASE"/>
    <property type="match status" value="1"/>
</dbReference>
<feature type="transmembrane region" description="Helical" evidence="1">
    <location>
        <begin position="21"/>
        <end position="42"/>
    </location>
</feature>
<dbReference type="STRING" id="1123357.SAMN02745244_02269"/>
<evidence type="ECO:0000259" key="3">
    <source>
        <dbReference type="Pfam" id="PF19040"/>
    </source>
</evidence>
<accession>A0A1M6IFQ3</accession>
<feature type="transmembrane region" description="Helical" evidence="1">
    <location>
        <begin position="189"/>
        <end position="208"/>
    </location>
</feature>
<feature type="transmembrane region" description="Helical" evidence="1">
    <location>
        <begin position="48"/>
        <end position="70"/>
    </location>
</feature>
<evidence type="ECO:0000313" key="5">
    <source>
        <dbReference type="Proteomes" id="UP000184512"/>
    </source>
</evidence>
<dbReference type="GO" id="GO:0016747">
    <property type="term" value="F:acyltransferase activity, transferring groups other than amino-acyl groups"/>
    <property type="evidence" value="ECO:0007669"/>
    <property type="project" value="InterPro"/>
</dbReference>
<proteinExistence type="predicted"/>
<reference evidence="4 5" key="1">
    <citation type="submission" date="2016-11" db="EMBL/GenBank/DDBJ databases">
        <authorList>
            <person name="Jaros S."/>
            <person name="Januszkiewicz K."/>
            <person name="Wedrychowicz H."/>
        </authorList>
    </citation>
    <scope>NUCLEOTIDE SEQUENCE [LARGE SCALE GENOMIC DNA]</scope>
    <source>
        <strain evidence="4 5">DSM 12906</strain>
    </source>
</reference>
<keyword evidence="1" id="KW-0472">Membrane</keyword>
<sequence>MAGAAVVEIQTTRPPTNPKPYLYGVQGLRTVAALMVAVYHIWFHRVSGGVDVFFVVAGYFATASMAKIVTQPESRQRLAGVGAYLLRTARRVVPSATVVIVATVGASILLMSPSLWEANIAHGYASMFFFENWHLISEGNDYLANDLSASPFQQFWALAIQVQSYVIFPLLALIAAAMARLLRTAYRRALLVVAGVVFAASLTFSVYFTSVNQAAAYFHLGSRFWEFLAGALLAVALGRLATRPVSFQAQRLLSVLGWAGLAVIVSFAAVVDASQLLPGFVALVPVGAAAAIIVSARFGAEPGVLKARPLLWFADSSFAFYLWHWPILVTYQQQFGRDVSLPAGMAILFVSAVLAVVTTKFVEQPIRSAALLKRSAVASILAILLLLAPSFASLIAWGWMAETRESQDWAAVEAVLVGNDPEPGSYVPSTLIARQDLVAAYAMECQQGTRPAEVIECEWGATDSSRTVALVGGSHDTQWIDAIAAIAEERDLRLISITKGACPFGDVLNSGMELHPSCPQWIEQVTERLIDDPPELVITTATRTTDKVEEVPEWKMTQVGQLLDAGIPVLGVRDNPSFGFQPLSCLENMGADACYVPRADGLSADLLVPDLPGFTFLDMADEYCDEEVCPVVDEGITTSWDGNHLTRTWTMLNSEKFAQAIDDLLPQ</sequence>
<feature type="transmembrane region" description="Helical" evidence="1">
    <location>
        <begin position="339"/>
        <end position="357"/>
    </location>
</feature>
<dbReference type="OrthoDB" id="3404679at2"/>
<feature type="transmembrane region" description="Helical" evidence="1">
    <location>
        <begin position="155"/>
        <end position="177"/>
    </location>
</feature>
<evidence type="ECO:0000256" key="1">
    <source>
        <dbReference type="SAM" id="Phobius"/>
    </source>
</evidence>
<feature type="transmembrane region" description="Helical" evidence="1">
    <location>
        <begin position="91"/>
        <end position="111"/>
    </location>
</feature>
<feature type="transmembrane region" description="Helical" evidence="1">
    <location>
        <begin position="252"/>
        <end position="271"/>
    </location>
</feature>
<evidence type="ECO:0000313" key="4">
    <source>
        <dbReference type="EMBL" id="SHJ33279.1"/>
    </source>
</evidence>
<dbReference type="AlphaFoldDB" id="A0A1M6IFQ3"/>
<dbReference type="GO" id="GO:0009103">
    <property type="term" value="P:lipopolysaccharide biosynthetic process"/>
    <property type="evidence" value="ECO:0007669"/>
    <property type="project" value="TreeGrafter"/>
</dbReference>
<feature type="domain" description="Acyltransferase 3" evidence="2">
    <location>
        <begin position="23"/>
        <end position="357"/>
    </location>
</feature>
<evidence type="ECO:0000259" key="2">
    <source>
        <dbReference type="Pfam" id="PF01757"/>
    </source>
</evidence>
<organism evidence="4 5">
    <name type="scientific">Tessaracoccus bendigoensis DSM 12906</name>
    <dbReference type="NCBI Taxonomy" id="1123357"/>
    <lineage>
        <taxon>Bacteria</taxon>
        <taxon>Bacillati</taxon>
        <taxon>Actinomycetota</taxon>
        <taxon>Actinomycetes</taxon>
        <taxon>Propionibacteriales</taxon>
        <taxon>Propionibacteriaceae</taxon>
        <taxon>Tessaracoccus</taxon>
    </lineage>
</organism>
<feature type="transmembrane region" description="Helical" evidence="1">
    <location>
        <begin position="377"/>
        <end position="400"/>
    </location>
</feature>
<keyword evidence="4" id="KW-0012">Acyltransferase</keyword>
<keyword evidence="4" id="KW-0378">Hydrolase</keyword>
<name>A0A1M6IFQ3_9ACTN</name>
<dbReference type="EMBL" id="FQZG01000040">
    <property type="protein sequence ID" value="SHJ33279.1"/>
    <property type="molecule type" value="Genomic_DNA"/>
</dbReference>
<feature type="transmembrane region" description="Helical" evidence="1">
    <location>
        <begin position="310"/>
        <end position="327"/>
    </location>
</feature>
<dbReference type="Pfam" id="PF01757">
    <property type="entry name" value="Acyl_transf_3"/>
    <property type="match status" value="1"/>
</dbReference>
<keyword evidence="1" id="KW-0812">Transmembrane</keyword>
<feature type="domain" description="SGNH" evidence="3">
    <location>
        <begin position="445"/>
        <end position="648"/>
    </location>
</feature>
<feature type="transmembrane region" description="Helical" evidence="1">
    <location>
        <begin position="220"/>
        <end position="240"/>
    </location>
</feature>
<dbReference type="Proteomes" id="UP000184512">
    <property type="component" value="Unassembled WGS sequence"/>
</dbReference>
<dbReference type="InterPro" id="IPR043968">
    <property type="entry name" value="SGNH"/>
</dbReference>
<dbReference type="GO" id="GO:0016787">
    <property type="term" value="F:hydrolase activity"/>
    <property type="evidence" value="ECO:0007669"/>
    <property type="project" value="UniProtKB-KW"/>
</dbReference>
<protein>
    <submittedName>
        <fullName evidence="4">Peptidoglycan/LPS O-acetylase OafA/YrhL, contains acyltransferase and SGNH-hydrolase domains</fullName>
    </submittedName>
</protein>
<feature type="transmembrane region" description="Helical" evidence="1">
    <location>
        <begin position="277"/>
        <end position="298"/>
    </location>
</feature>
<keyword evidence="1" id="KW-1133">Transmembrane helix</keyword>
<gene>
    <name evidence="4" type="ORF">SAMN02745244_02269</name>
</gene>